<dbReference type="PROSITE" id="PS50142">
    <property type="entry name" value="RNASE_3_2"/>
    <property type="match status" value="1"/>
</dbReference>
<dbReference type="GO" id="GO:0004525">
    <property type="term" value="F:ribonuclease III activity"/>
    <property type="evidence" value="ECO:0007669"/>
    <property type="project" value="InterPro"/>
</dbReference>
<dbReference type="InterPro" id="IPR036389">
    <property type="entry name" value="RNase_III_sf"/>
</dbReference>
<accession>A0A9P4TGA4</accession>
<feature type="domain" description="RNase III" evidence="1">
    <location>
        <begin position="12"/>
        <end position="144"/>
    </location>
</feature>
<reference evidence="2" key="1">
    <citation type="submission" date="2019-04" db="EMBL/GenBank/DDBJ databases">
        <title>Sequencing of skin fungus with MAO and IRED activity.</title>
        <authorList>
            <person name="Marsaioli A.J."/>
            <person name="Bonatto J.M.C."/>
            <person name="Reis Junior O."/>
        </authorList>
    </citation>
    <scope>NUCLEOTIDE SEQUENCE</scope>
    <source>
        <strain evidence="2">30M1</strain>
    </source>
</reference>
<organism evidence="2 3">
    <name type="scientific">Curvularia kusanoi</name>
    <name type="common">Cochliobolus kusanoi</name>
    <dbReference type="NCBI Taxonomy" id="90978"/>
    <lineage>
        <taxon>Eukaryota</taxon>
        <taxon>Fungi</taxon>
        <taxon>Dikarya</taxon>
        <taxon>Ascomycota</taxon>
        <taxon>Pezizomycotina</taxon>
        <taxon>Dothideomycetes</taxon>
        <taxon>Pleosporomycetidae</taxon>
        <taxon>Pleosporales</taxon>
        <taxon>Pleosporineae</taxon>
        <taxon>Pleosporaceae</taxon>
        <taxon>Curvularia</taxon>
    </lineage>
</organism>
<dbReference type="OrthoDB" id="67027at2759"/>
<dbReference type="EMBL" id="SWKU01000010">
    <property type="protein sequence ID" value="KAF3003111.1"/>
    <property type="molecule type" value="Genomic_DNA"/>
</dbReference>
<evidence type="ECO:0000313" key="3">
    <source>
        <dbReference type="Proteomes" id="UP000801428"/>
    </source>
</evidence>
<dbReference type="Gene3D" id="1.10.1520.10">
    <property type="entry name" value="Ribonuclease III domain"/>
    <property type="match status" value="1"/>
</dbReference>
<dbReference type="GO" id="GO:0006396">
    <property type="term" value="P:RNA processing"/>
    <property type="evidence" value="ECO:0007669"/>
    <property type="project" value="InterPro"/>
</dbReference>
<evidence type="ECO:0000259" key="1">
    <source>
        <dbReference type="PROSITE" id="PS50142"/>
    </source>
</evidence>
<dbReference type="AlphaFoldDB" id="A0A9P4TGA4"/>
<name>A0A9P4TGA4_CURKU</name>
<dbReference type="InterPro" id="IPR000999">
    <property type="entry name" value="RNase_III_dom"/>
</dbReference>
<dbReference type="Pfam" id="PF14622">
    <property type="entry name" value="Ribonucleas_3_3"/>
    <property type="match status" value="1"/>
</dbReference>
<keyword evidence="3" id="KW-1185">Reference proteome</keyword>
<comment type="caution">
    <text evidence="2">The sequence shown here is derived from an EMBL/GenBank/DDBJ whole genome shotgun (WGS) entry which is preliminary data.</text>
</comment>
<dbReference type="Proteomes" id="UP000801428">
    <property type="component" value="Unassembled WGS sequence"/>
</dbReference>
<dbReference type="SUPFAM" id="SSF69065">
    <property type="entry name" value="RNase III domain-like"/>
    <property type="match status" value="1"/>
</dbReference>
<sequence length="165" mass="18375">MTSYDMSTEQRVARLEEIIGWVFEDQLIAVECLNHGRQPIVFNGSSTIFQKNERLAVLGDSLLDTTLITKWYSSRSDEDTALSKGQWNACIRNDLVTNERLAERGRKLGLDLCVIGDWGTANVSNGMVATTFEAAIAAIYLDSGKSLYAVESAMKKLGFFDHPLF</sequence>
<dbReference type="CDD" id="cd00593">
    <property type="entry name" value="RIBOc"/>
    <property type="match status" value="1"/>
</dbReference>
<evidence type="ECO:0000313" key="2">
    <source>
        <dbReference type="EMBL" id="KAF3003111.1"/>
    </source>
</evidence>
<gene>
    <name evidence="2" type="ORF">E8E13_008238</name>
</gene>
<protein>
    <recommendedName>
        <fullName evidence="1">RNase III domain-containing protein</fullName>
    </recommendedName>
</protein>
<proteinExistence type="predicted"/>